<keyword evidence="1" id="KW-0808">Transferase</keyword>
<dbReference type="InterPro" id="IPR017441">
    <property type="entry name" value="Protein_kinase_ATP_BS"/>
</dbReference>
<dbReference type="InterPro" id="IPR011009">
    <property type="entry name" value="Kinase-like_dom_sf"/>
</dbReference>
<dbReference type="InterPro" id="IPR000719">
    <property type="entry name" value="Prot_kinase_dom"/>
</dbReference>
<evidence type="ECO:0000256" key="5">
    <source>
        <dbReference type="ARBA" id="ARBA00023193"/>
    </source>
</evidence>
<dbReference type="InterPro" id="IPR050339">
    <property type="entry name" value="CC_SR_Kinase"/>
</dbReference>
<keyword evidence="3" id="KW-0418">Kinase</keyword>
<accession>A0A0H5RA11</accession>
<evidence type="ECO:0000256" key="6">
    <source>
        <dbReference type="PROSITE-ProRule" id="PRU10141"/>
    </source>
</evidence>
<evidence type="ECO:0000256" key="7">
    <source>
        <dbReference type="SAM" id="MobiDB-lite"/>
    </source>
</evidence>
<feature type="binding site" evidence="6">
    <location>
        <position position="214"/>
    </location>
    <ligand>
        <name>ATP</name>
        <dbReference type="ChEBI" id="CHEBI:30616"/>
    </ligand>
</feature>
<evidence type="ECO:0000256" key="4">
    <source>
        <dbReference type="ARBA" id="ARBA00022840"/>
    </source>
</evidence>
<dbReference type="GO" id="GO:0005634">
    <property type="term" value="C:nucleus"/>
    <property type="evidence" value="ECO:0007669"/>
    <property type="project" value="TreeGrafter"/>
</dbReference>
<dbReference type="GO" id="GO:0005737">
    <property type="term" value="C:cytoplasm"/>
    <property type="evidence" value="ECO:0007669"/>
    <property type="project" value="TreeGrafter"/>
</dbReference>
<evidence type="ECO:0000256" key="3">
    <source>
        <dbReference type="ARBA" id="ARBA00022777"/>
    </source>
</evidence>
<dbReference type="AlphaFoldDB" id="A0A0H5RA11"/>
<evidence type="ECO:0000259" key="8">
    <source>
        <dbReference type="PROSITE" id="PS50011"/>
    </source>
</evidence>
<dbReference type="Gene3D" id="1.10.510.10">
    <property type="entry name" value="Transferase(Phosphotransferase) domain 1"/>
    <property type="match status" value="1"/>
</dbReference>
<dbReference type="SMART" id="SM00220">
    <property type="entry name" value="S_TKc"/>
    <property type="match status" value="1"/>
</dbReference>
<dbReference type="EMBL" id="HACM01004817">
    <property type="protein sequence ID" value="CRZ05259.1"/>
    <property type="molecule type" value="Transcribed_RNA"/>
</dbReference>
<name>A0A0H5RA11_9EUKA</name>
<dbReference type="PANTHER" id="PTHR11042">
    <property type="entry name" value="EUKARYOTIC TRANSLATION INITIATION FACTOR 2-ALPHA KINASE EIF2-ALPHA KINASE -RELATED"/>
    <property type="match status" value="1"/>
</dbReference>
<dbReference type="SUPFAM" id="SSF56112">
    <property type="entry name" value="Protein kinase-like (PK-like)"/>
    <property type="match status" value="1"/>
</dbReference>
<keyword evidence="2 6" id="KW-0547">Nucleotide-binding</keyword>
<dbReference type="GO" id="GO:0005524">
    <property type="term" value="F:ATP binding"/>
    <property type="evidence" value="ECO:0007669"/>
    <property type="project" value="UniProtKB-UniRule"/>
</dbReference>
<organism evidence="9">
    <name type="scientific">Spongospora subterranea</name>
    <dbReference type="NCBI Taxonomy" id="70186"/>
    <lineage>
        <taxon>Eukaryota</taxon>
        <taxon>Sar</taxon>
        <taxon>Rhizaria</taxon>
        <taxon>Endomyxa</taxon>
        <taxon>Phytomyxea</taxon>
        <taxon>Plasmodiophorida</taxon>
        <taxon>Plasmodiophoridae</taxon>
        <taxon>Spongospora</taxon>
    </lineage>
</organism>
<feature type="region of interest" description="Disordered" evidence="7">
    <location>
        <begin position="72"/>
        <end position="102"/>
    </location>
</feature>
<feature type="domain" description="Protein kinase" evidence="8">
    <location>
        <begin position="185"/>
        <end position="452"/>
    </location>
</feature>
<evidence type="ECO:0000256" key="2">
    <source>
        <dbReference type="ARBA" id="ARBA00022741"/>
    </source>
</evidence>
<proteinExistence type="predicted"/>
<dbReference type="PROSITE" id="PS00107">
    <property type="entry name" value="PROTEIN_KINASE_ATP"/>
    <property type="match status" value="1"/>
</dbReference>
<dbReference type="GO" id="GO:0004713">
    <property type="term" value="F:protein tyrosine kinase activity"/>
    <property type="evidence" value="ECO:0007669"/>
    <property type="project" value="TreeGrafter"/>
</dbReference>
<dbReference type="PANTHER" id="PTHR11042:SF185">
    <property type="entry name" value="WEE1-LIKE PROTEIN KINASE"/>
    <property type="match status" value="1"/>
</dbReference>
<protein>
    <recommendedName>
        <fullName evidence="8">Protein kinase domain-containing protein</fullName>
    </recommendedName>
</protein>
<dbReference type="Gene3D" id="3.30.200.20">
    <property type="entry name" value="Phosphorylase Kinase, domain 1"/>
    <property type="match status" value="1"/>
</dbReference>
<feature type="compositionally biased region" description="Polar residues" evidence="7">
    <location>
        <begin position="72"/>
        <end position="93"/>
    </location>
</feature>
<reference evidence="9" key="1">
    <citation type="submission" date="2015-04" db="EMBL/GenBank/DDBJ databases">
        <title>The genome sequence of the plant pathogenic Rhizarian Plasmodiophora brassicae reveals insights in its biotrophic life cycle and the origin of chitin synthesis.</title>
        <authorList>
            <person name="Schwelm A."/>
            <person name="Fogelqvist J."/>
            <person name="Knaust A."/>
            <person name="Julke S."/>
            <person name="Lilja T."/>
            <person name="Dhandapani V."/>
            <person name="Bonilla-Rosso G."/>
            <person name="Karlsson M."/>
            <person name="Shevchenko A."/>
            <person name="Choi S.R."/>
            <person name="Kim H.G."/>
            <person name="Park J.Y."/>
            <person name="Lim Y.P."/>
            <person name="Ludwig-Muller J."/>
            <person name="Dixelius C."/>
        </authorList>
    </citation>
    <scope>NUCLEOTIDE SEQUENCE</scope>
    <source>
        <tissue evidence="9">Potato root galls</tissue>
    </source>
</reference>
<keyword evidence="4 6" id="KW-0067">ATP-binding</keyword>
<keyword evidence="5" id="KW-0652">Protein synthesis inhibitor</keyword>
<sequence length="454" mass="51018">MSKRPKLPLTEDNDVLNQRPLKLLGNNSLQRIGSLEMPLRQSLFAQCAVSKPTSHHHPPKKQTLSEKLARAANSQTRNSQNISQNRGDSSQCSDDYMTPSDQPVVHRTHQQLQDEVAFQRISTLSRVHPDRKTAFDSFSTIVQELPGMLSSSIPHNPFFSDESSYRICPNRQPKHISATRLMKEFDCVEGIGKGSFGDVYRARLIVDGTIYAVKRLKQALHRVSGSNALSTQLREIHCLSYLSSQAPECVNILRYFSSWIDPSDHSVYIQTEYCSRGNLSSRYVSDGSNTTVLPILFQDDIIDIARQLCSGLHAMHSRGIVHLDIKPENILENCRGVYKLSDFGLCAQMSQYDGRSIAEGDARYLCDELLNDDYRHLDRVDMFALGATLLELCRGKQLPSQGFEYHQIRLGHIDMPDRFTAAFTHLVRSLLSSEPVARPSALEVMKLLAPAATS</sequence>
<evidence type="ECO:0000313" key="9">
    <source>
        <dbReference type="EMBL" id="CRZ05259.1"/>
    </source>
</evidence>
<dbReference type="Pfam" id="PF00069">
    <property type="entry name" value="Pkinase"/>
    <property type="match status" value="1"/>
</dbReference>
<dbReference type="PROSITE" id="PS50011">
    <property type="entry name" value="PROTEIN_KINASE_DOM"/>
    <property type="match status" value="1"/>
</dbReference>
<dbReference type="GO" id="GO:0017148">
    <property type="term" value="P:negative regulation of translation"/>
    <property type="evidence" value="ECO:0007669"/>
    <property type="project" value="UniProtKB-KW"/>
</dbReference>
<evidence type="ECO:0000256" key="1">
    <source>
        <dbReference type="ARBA" id="ARBA00022679"/>
    </source>
</evidence>